<dbReference type="SMART" id="SM00966">
    <property type="entry name" value="SpoVT_AbrB"/>
    <property type="match status" value="1"/>
</dbReference>
<evidence type="ECO:0000313" key="5">
    <source>
        <dbReference type="Proteomes" id="UP001229955"/>
    </source>
</evidence>
<dbReference type="KEGG" id="pspc:Strain318_002181"/>
<evidence type="ECO:0000313" key="3">
    <source>
        <dbReference type="EMBL" id="WKW12871.1"/>
    </source>
</evidence>
<gene>
    <name evidence="3" type="ORF">Strain138_002182</name>
    <name evidence="4" type="ORF">Strain318_002181</name>
</gene>
<dbReference type="EMBL" id="CP130613">
    <property type="protein sequence ID" value="WKW15778.1"/>
    <property type="molecule type" value="Genomic_DNA"/>
</dbReference>
<reference evidence="4" key="1">
    <citation type="submission" date="2023-07" db="EMBL/GenBank/DDBJ databases">
        <authorList>
            <person name="Haufschild T."/>
            <person name="Kallscheuer N."/>
            <person name="Hammer J."/>
            <person name="Kohn T."/>
            <person name="Kabuu M."/>
            <person name="Jogler M."/>
            <person name="Wohfarth N."/>
            <person name="Heuer A."/>
            <person name="Rohde M."/>
            <person name="van Teeseling M.C.F."/>
            <person name="Jogler C."/>
        </authorList>
    </citation>
    <scope>NUCLEOTIDE SEQUENCE</scope>
    <source>
        <strain evidence="3">Strain 138</strain>
        <strain evidence="4">Strain 318</strain>
    </source>
</reference>
<dbReference type="GO" id="GO:0003677">
    <property type="term" value="F:DNA binding"/>
    <property type="evidence" value="ECO:0007669"/>
    <property type="project" value="UniProtKB-UniRule"/>
</dbReference>
<evidence type="ECO:0000259" key="2">
    <source>
        <dbReference type="PROSITE" id="PS51740"/>
    </source>
</evidence>
<keyword evidence="5" id="KW-1185">Reference proteome</keyword>
<name>A0AA49Q7J2_9BACT</name>
<evidence type="ECO:0000256" key="1">
    <source>
        <dbReference type="PROSITE-ProRule" id="PRU01076"/>
    </source>
</evidence>
<protein>
    <submittedName>
        <fullName evidence="4">AbrB/MazE/SpoVT family DNA-binding domain-containing protein</fullName>
    </submittedName>
</protein>
<accession>A0AA49JVP7</accession>
<sequence>MKTRLVRIGNSRGLRLPKPLLEQAGLEDEVEIRVEAGALVIAPAATARAGWAEAAAKFGPTGLVDAPSATRFDDEEWAW</sequence>
<dbReference type="InterPro" id="IPR007159">
    <property type="entry name" value="SpoVT-AbrB_dom"/>
</dbReference>
<dbReference type="PROSITE" id="PS51740">
    <property type="entry name" value="SPOVT_ABRB"/>
    <property type="match status" value="1"/>
</dbReference>
<dbReference type="RefSeq" id="WP_367885743.1">
    <property type="nucleotide sequence ID" value="NZ_CP130612.1"/>
</dbReference>
<dbReference type="InterPro" id="IPR037914">
    <property type="entry name" value="SpoVT-AbrB_sf"/>
</dbReference>
<dbReference type="SUPFAM" id="SSF89447">
    <property type="entry name" value="AbrB/MazE/MraZ-like"/>
    <property type="match status" value="1"/>
</dbReference>
<feature type="domain" description="SpoVT-AbrB" evidence="2">
    <location>
        <begin position="3"/>
        <end position="46"/>
    </location>
</feature>
<dbReference type="Pfam" id="PF04014">
    <property type="entry name" value="MazE_antitoxin"/>
    <property type="match status" value="1"/>
</dbReference>
<proteinExistence type="predicted"/>
<keyword evidence="1 4" id="KW-0238">DNA-binding</keyword>
<dbReference type="AlphaFoldDB" id="A0AA49Q7J2"/>
<organism evidence="4 5">
    <name type="scientific">Pseudogemmatithrix spongiicola</name>
    <dbReference type="NCBI Taxonomy" id="3062599"/>
    <lineage>
        <taxon>Bacteria</taxon>
        <taxon>Pseudomonadati</taxon>
        <taxon>Gemmatimonadota</taxon>
        <taxon>Gemmatimonadia</taxon>
        <taxon>Gemmatimonadales</taxon>
        <taxon>Gemmatimonadaceae</taxon>
        <taxon>Pseudogemmatithrix</taxon>
    </lineage>
</organism>
<dbReference type="Proteomes" id="UP001229955">
    <property type="component" value="Chromosome"/>
</dbReference>
<dbReference type="EMBL" id="CP130612">
    <property type="protein sequence ID" value="WKW12871.1"/>
    <property type="molecule type" value="Genomic_DNA"/>
</dbReference>
<dbReference type="Gene3D" id="2.10.260.10">
    <property type="match status" value="1"/>
</dbReference>
<accession>A0AA49Q7J2</accession>
<evidence type="ECO:0000313" key="4">
    <source>
        <dbReference type="EMBL" id="WKW15778.1"/>
    </source>
</evidence>